<dbReference type="RefSeq" id="WP_151079357.1">
    <property type="nucleotide sequence ID" value="NZ_CP047647.1"/>
</dbReference>
<dbReference type="AlphaFoldDB" id="A0A7L4ZW38"/>
<evidence type="ECO:0000313" key="2">
    <source>
        <dbReference type="Proteomes" id="UP000326380"/>
    </source>
</evidence>
<dbReference type="Pfam" id="PF04784">
    <property type="entry name" value="DUF547"/>
    <property type="match status" value="1"/>
</dbReference>
<dbReference type="EMBL" id="VTWU01000004">
    <property type="protein sequence ID" value="KAA9332416.1"/>
    <property type="molecule type" value="Genomic_DNA"/>
</dbReference>
<dbReference type="Proteomes" id="UP000326380">
    <property type="component" value="Unassembled WGS sequence"/>
</dbReference>
<organism evidence="1 2">
    <name type="scientific">Hymenobacter busanensis</name>
    <dbReference type="NCBI Taxonomy" id="2607656"/>
    <lineage>
        <taxon>Bacteria</taxon>
        <taxon>Pseudomonadati</taxon>
        <taxon>Bacteroidota</taxon>
        <taxon>Cytophagia</taxon>
        <taxon>Cytophagales</taxon>
        <taxon>Hymenobacteraceae</taxon>
        <taxon>Hymenobacter</taxon>
    </lineage>
</organism>
<keyword evidence="2" id="KW-1185">Reference proteome</keyword>
<accession>A0A7L4ZW38</accession>
<evidence type="ECO:0000313" key="1">
    <source>
        <dbReference type="EMBL" id="KAA9332416.1"/>
    </source>
</evidence>
<reference evidence="1 2" key="1">
    <citation type="submission" date="2019-09" db="EMBL/GenBank/DDBJ databases">
        <title>Genome sequence of Hymenobacter sp. M3.</title>
        <authorList>
            <person name="Srinivasan S."/>
        </authorList>
    </citation>
    <scope>NUCLEOTIDE SEQUENCE [LARGE SCALE GENOMIC DNA]</scope>
    <source>
        <strain evidence="1 2">M3</strain>
    </source>
</reference>
<proteinExistence type="predicted"/>
<protein>
    <submittedName>
        <fullName evidence="1">DUF547 domain-containing protein</fullName>
    </submittedName>
</protein>
<dbReference type="PANTHER" id="PTHR46361">
    <property type="entry name" value="ELECTRON CARRIER/ PROTEIN DISULFIDE OXIDOREDUCTASE"/>
    <property type="match status" value="1"/>
</dbReference>
<dbReference type="InterPro" id="IPR006869">
    <property type="entry name" value="DUF547"/>
</dbReference>
<name>A0A7L4ZW38_9BACT</name>
<dbReference type="PANTHER" id="PTHR46361:SF3">
    <property type="entry name" value="ELECTRON CARRIER_ PROTEIN DISULFIDE OXIDOREDUCTASE"/>
    <property type="match status" value="1"/>
</dbReference>
<sequence length="269" mass="30235">MLHRLPARVTLFLLFGLLLLNGRPASADNNTLQLLHAPWGELLARHLRADGHLNYQGLQNDEDELLAYLQAAKHMPPQPSWSRADQAAYWLNVYNATSVYLTLQYYPVERLSEVRIKTIGGKLSVWEAPEVNVGNQTYSLNQIERTILPKLLPADARLHFALNRGAYSGPSLLPAAFDGALLDKQLDQQARRFINDPLRNTLAAGHVQVSSLFDWHAAEFGQQTELVAFLNRYAKIKIEPTAQVTYLPFDWALNDNSAPDATAQRGTQR</sequence>
<comment type="caution">
    <text evidence="1">The sequence shown here is derived from an EMBL/GenBank/DDBJ whole genome shotgun (WGS) entry which is preliminary data.</text>
</comment>
<gene>
    <name evidence="1" type="ORF">F0P96_13160</name>
</gene>